<dbReference type="InterPro" id="IPR029045">
    <property type="entry name" value="ClpP/crotonase-like_dom_sf"/>
</dbReference>
<feature type="domain" description="CoA carboxyltransferase N-terminal" evidence="2">
    <location>
        <begin position="1"/>
        <end position="240"/>
    </location>
</feature>
<dbReference type="RefSeq" id="WP_258734390.1">
    <property type="nucleotide sequence ID" value="NZ_JANTHZ010000010.1"/>
</dbReference>
<dbReference type="EMBL" id="JANTHZ010000010">
    <property type="protein sequence ID" value="MCS0497239.1"/>
    <property type="molecule type" value="Genomic_DNA"/>
</dbReference>
<dbReference type="PANTHER" id="PTHR42995">
    <property type="entry name" value="ACETYL-COENZYME A CARBOXYLASE CARBOXYL TRANSFERASE SUBUNIT BETA, CHLOROPLASTIC"/>
    <property type="match status" value="1"/>
</dbReference>
<dbReference type="PROSITE" id="PS50980">
    <property type="entry name" value="COA_CT_NTER"/>
    <property type="match status" value="1"/>
</dbReference>
<dbReference type="Gene3D" id="3.90.226.10">
    <property type="entry name" value="2-enoyl-CoA Hydratase, Chain A, domain 1"/>
    <property type="match status" value="1"/>
</dbReference>
<evidence type="ECO:0000256" key="1">
    <source>
        <dbReference type="ARBA" id="ARBA00022679"/>
    </source>
</evidence>
<dbReference type="InterPro" id="IPR034733">
    <property type="entry name" value="AcCoA_carboxyl_beta"/>
</dbReference>
<keyword evidence="3" id="KW-0456">Lyase</keyword>
<dbReference type="GO" id="GO:2001295">
    <property type="term" value="P:malonyl-CoA biosynthetic process"/>
    <property type="evidence" value="ECO:0007669"/>
    <property type="project" value="TreeGrafter"/>
</dbReference>
<dbReference type="GO" id="GO:0003989">
    <property type="term" value="F:acetyl-CoA carboxylase activity"/>
    <property type="evidence" value="ECO:0007669"/>
    <property type="project" value="TreeGrafter"/>
</dbReference>
<dbReference type="NCBIfam" id="TIGR03133">
    <property type="entry name" value="malonate_beta"/>
    <property type="match status" value="1"/>
</dbReference>
<dbReference type="GO" id="GO:0005975">
    <property type="term" value="P:carbohydrate metabolic process"/>
    <property type="evidence" value="ECO:0007669"/>
    <property type="project" value="InterPro"/>
</dbReference>
<name>A0A9X2PH03_9HYPH</name>
<dbReference type="SUPFAM" id="SSF52096">
    <property type="entry name" value="ClpP/crotonase"/>
    <property type="match status" value="1"/>
</dbReference>
<evidence type="ECO:0000313" key="4">
    <source>
        <dbReference type="Proteomes" id="UP001151088"/>
    </source>
</evidence>
<dbReference type="AlphaFoldDB" id="A0A9X2PH03"/>
<accession>A0A9X2PH03</accession>
<keyword evidence="1" id="KW-0808">Transferase</keyword>
<dbReference type="Proteomes" id="UP001151088">
    <property type="component" value="Unassembled WGS sequence"/>
</dbReference>
<organism evidence="3 4">
    <name type="scientific">Ancylobacter mangrovi</name>
    <dbReference type="NCBI Taxonomy" id="2972472"/>
    <lineage>
        <taxon>Bacteria</taxon>
        <taxon>Pseudomonadati</taxon>
        <taxon>Pseudomonadota</taxon>
        <taxon>Alphaproteobacteria</taxon>
        <taxon>Hyphomicrobiales</taxon>
        <taxon>Xanthobacteraceae</taxon>
        <taxon>Ancylobacter</taxon>
    </lineage>
</organism>
<dbReference type="GO" id="GO:0006633">
    <property type="term" value="P:fatty acid biosynthetic process"/>
    <property type="evidence" value="ECO:0007669"/>
    <property type="project" value="TreeGrafter"/>
</dbReference>
<dbReference type="InterPro" id="IPR011762">
    <property type="entry name" value="COA_CT_N"/>
</dbReference>
<dbReference type="GO" id="GO:0016740">
    <property type="term" value="F:transferase activity"/>
    <property type="evidence" value="ECO:0007669"/>
    <property type="project" value="UniProtKB-KW"/>
</dbReference>
<dbReference type="InterPro" id="IPR017556">
    <property type="entry name" value="Malonate_beta"/>
</dbReference>
<proteinExistence type="predicted"/>
<dbReference type="GO" id="GO:0016831">
    <property type="term" value="F:carboxy-lyase activity"/>
    <property type="evidence" value="ECO:0007669"/>
    <property type="project" value="InterPro"/>
</dbReference>
<reference evidence="3" key="1">
    <citation type="submission" date="2022-08" db="EMBL/GenBank/DDBJ databases">
        <authorList>
            <person name="Li F."/>
        </authorList>
    </citation>
    <scope>NUCLEOTIDE SEQUENCE</scope>
    <source>
        <strain evidence="3">MQZ15Z-1</strain>
    </source>
</reference>
<dbReference type="Pfam" id="PF01039">
    <property type="entry name" value="Carboxyl_trans"/>
    <property type="match status" value="1"/>
</dbReference>
<dbReference type="EC" id="4.1.1.88" evidence="3"/>
<protein>
    <submittedName>
        <fullName evidence="3">Biotin-independent malonate decarboxylase subunit beta</fullName>
        <ecNumber evidence="3">4.1.1.88</ecNumber>
    </submittedName>
</protein>
<comment type="caution">
    <text evidence="3">The sequence shown here is derived from an EMBL/GenBank/DDBJ whole genome shotgun (WGS) entry which is preliminary data.</text>
</comment>
<dbReference type="PANTHER" id="PTHR42995:SF1">
    <property type="entry name" value="MALONATE DECARBOXYLASE BETA SUBUNIT"/>
    <property type="match status" value="1"/>
</dbReference>
<evidence type="ECO:0000313" key="3">
    <source>
        <dbReference type="EMBL" id="MCS0497239.1"/>
    </source>
</evidence>
<dbReference type="NCBIfam" id="NF005530">
    <property type="entry name" value="PRK07189.1"/>
    <property type="match status" value="1"/>
</dbReference>
<gene>
    <name evidence="3" type="ORF">NVS89_19305</name>
</gene>
<evidence type="ECO:0000259" key="2">
    <source>
        <dbReference type="PROSITE" id="PS50980"/>
    </source>
</evidence>
<sequence>MIPARHSFQEAGARARIRALLDAGTFREFCGPAQRHTSPHLPTLGMPVAFDEGVVVGEGAIDGRPVLIAAQEGAFMGGAVGEVHGAKITGLIERALDTRPDAVVLLLDSGGVRLHEANAGLIAVGEIQRAVFDARAAGIPVVTVIGGRNGCYGGTSIIARSCDRIIASEEGRLSVSGPEVIEAVEGVEEFDAQDRALVWRTMGAKHRRLIGEIDALVADDMEAFRGAVSESLGKSRPLDLDELEAEHARLAERLARFEGVSDAREIWAALGVNDPDRVSEIEADEFNRLVATLEGARA</sequence>
<keyword evidence="4" id="KW-1185">Reference proteome</keyword>